<evidence type="ECO:0008006" key="6">
    <source>
        <dbReference type="Google" id="ProtNLM"/>
    </source>
</evidence>
<feature type="transmembrane region" description="Helical" evidence="3">
    <location>
        <begin position="111"/>
        <end position="134"/>
    </location>
</feature>
<keyword evidence="1" id="KW-0175">Coiled coil</keyword>
<keyword evidence="3" id="KW-0472">Membrane</keyword>
<dbReference type="VEuPathDB" id="FungiDB:H310_09907"/>
<keyword evidence="3" id="KW-1133">Transmembrane helix</keyword>
<dbReference type="VEuPathDB" id="FungiDB:H310_09906"/>
<keyword evidence="5" id="KW-1185">Reference proteome</keyword>
<accession>A0A3R6Z4Y1</accession>
<evidence type="ECO:0000313" key="4">
    <source>
        <dbReference type="EMBL" id="RHY30368.1"/>
    </source>
</evidence>
<proteinExistence type="predicted"/>
<keyword evidence="3" id="KW-0812">Transmembrane</keyword>
<feature type="coiled-coil region" evidence="1">
    <location>
        <begin position="664"/>
        <end position="691"/>
    </location>
</feature>
<dbReference type="Proteomes" id="UP000285060">
    <property type="component" value="Unassembled WGS sequence"/>
</dbReference>
<organism evidence="4 5">
    <name type="scientific">Aphanomyces invadans</name>
    <dbReference type="NCBI Taxonomy" id="157072"/>
    <lineage>
        <taxon>Eukaryota</taxon>
        <taxon>Sar</taxon>
        <taxon>Stramenopiles</taxon>
        <taxon>Oomycota</taxon>
        <taxon>Saprolegniomycetes</taxon>
        <taxon>Saprolegniales</taxon>
        <taxon>Verrucalvaceae</taxon>
        <taxon>Aphanomyces</taxon>
    </lineage>
</organism>
<comment type="caution">
    <text evidence="4">The sequence shown here is derived from an EMBL/GenBank/DDBJ whole genome shotgun (WGS) entry which is preliminary data.</text>
</comment>
<feature type="region of interest" description="Disordered" evidence="2">
    <location>
        <begin position="521"/>
        <end position="545"/>
    </location>
</feature>
<dbReference type="CDD" id="cd22249">
    <property type="entry name" value="UDM1_RNF168_RNF169-like"/>
    <property type="match status" value="1"/>
</dbReference>
<name>A0A3R6Z4Y1_9STRA</name>
<feature type="transmembrane region" description="Helical" evidence="3">
    <location>
        <begin position="30"/>
        <end position="50"/>
    </location>
</feature>
<dbReference type="AlphaFoldDB" id="A0A3R6Z4Y1"/>
<evidence type="ECO:0000256" key="2">
    <source>
        <dbReference type="SAM" id="MobiDB-lite"/>
    </source>
</evidence>
<protein>
    <recommendedName>
        <fullName evidence="6">RGS domain-containing protein</fullName>
    </recommendedName>
</protein>
<dbReference type="EMBL" id="QUSY01000325">
    <property type="protein sequence ID" value="RHY30368.1"/>
    <property type="molecule type" value="Genomic_DNA"/>
</dbReference>
<reference evidence="4 5" key="1">
    <citation type="submission" date="2018-08" db="EMBL/GenBank/DDBJ databases">
        <title>Aphanomyces genome sequencing and annotation.</title>
        <authorList>
            <person name="Minardi D."/>
            <person name="Oidtmann B."/>
            <person name="Van Der Giezen M."/>
            <person name="Studholme D.J."/>
        </authorList>
    </citation>
    <scope>NUCLEOTIDE SEQUENCE [LARGE SCALE GENOMIC DNA]</scope>
    <source>
        <strain evidence="4 5">NJM0002</strain>
    </source>
</reference>
<evidence type="ECO:0000313" key="5">
    <source>
        <dbReference type="Proteomes" id="UP000285060"/>
    </source>
</evidence>
<gene>
    <name evidence="4" type="ORF">DYB32_004364</name>
</gene>
<feature type="transmembrane region" description="Helical" evidence="3">
    <location>
        <begin position="6"/>
        <end position="23"/>
    </location>
</feature>
<evidence type="ECO:0000256" key="1">
    <source>
        <dbReference type="SAM" id="Coils"/>
    </source>
</evidence>
<sequence length="755" mass="85279">MLSWITYLYMPVAVVVYLCYRERPSIKHRLPIGTASAGLFASVYCLAQPLCTYFSESASCGSTLLVLTITCNTAVVVLVWTSFVVLVLYSITEIIAQPTNVSHDRVAMWNYFRGMIIPSIQVPVGICVCVVWNLPHILLLALNATNISHLSYAQCIKMDFFSLIMYISIGQAAVLVAAFLCTGYQLRHTTDTFRVRWSYEYTSLYMVLCSCMCLLYWLVSSYSTALTGFHVIEVMTTQGLQGIVFFNVLLPVISTYKDRHKVTDLTGSTSLQVNWDSYLQSNEAYLSYMEFCRGRTAVLLAWKAAVDFRNGDSKLNVFELYQEHISPDGAYSVYDDLPDLMRRKYTKKIHRLRKKASLVMTNVSKVVPVSDDVDVDFFEPLRRELVRIMVTTSLALYEKDELGKDWLSFHTRRRSIHSLEYVQKVASKAEVLREPAAVNQPKPEQFWGSAMHSKSSDTQLVKDDIMNTPDVRAVRLYCAPMVTTIWDGIEPKPTNRFDVVTTVSVLNDDGNSLGSLVVHVRPSPKATPSDAPKSSGNNAKLVPADVDDLSDDEMDDMKSLDGEFLWISIQVHVDPSTPSLLLANAANYRVSYVFFQSNTQVFPLEHANMIKVLVTPPFVDYVSADTMSFEVVPFTDVASEPRTAELLSTTAPPYDDALLHTALLEEIQRDKAKMAQEHEAEKKRNEEMRGEMSKLIHHVKEQEDTILEQRLQEKARADAREKELLLKQITDTDSKYQTLLDNANANNKSKACIIQ</sequence>
<feature type="transmembrane region" description="Helical" evidence="3">
    <location>
        <begin position="160"/>
        <end position="181"/>
    </location>
</feature>
<evidence type="ECO:0000256" key="3">
    <source>
        <dbReference type="SAM" id="Phobius"/>
    </source>
</evidence>
<feature type="transmembrane region" description="Helical" evidence="3">
    <location>
        <begin position="62"/>
        <end position="91"/>
    </location>
</feature>
<feature type="transmembrane region" description="Helical" evidence="3">
    <location>
        <begin position="202"/>
        <end position="219"/>
    </location>
</feature>